<accession>A0A2N5CKA4</accession>
<dbReference type="GO" id="GO:0042597">
    <property type="term" value="C:periplasmic space"/>
    <property type="evidence" value="ECO:0007669"/>
    <property type="project" value="UniProtKB-SubCell"/>
</dbReference>
<dbReference type="GO" id="GO:0016020">
    <property type="term" value="C:membrane"/>
    <property type="evidence" value="ECO:0007669"/>
    <property type="project" value="InterPro"/>
</dbReference>
<dbReference type="InterPro" id="IPR051403">
    <property type="entry name" value="NosZ/Cyto_c_oxidase_sub2"/>
</dbReference>
<dbReference type="Proteomes" id="UP000234341">
    <property type="component" value="Unassembled WGS sequence"/>
</dbReference>
<dbReference type="InterPro" id="IPR008972">
    <property type="entry name" value="Cupredoxin"/>
</dbReference>
<dbReference type="Pfam" id="PF00116">
    <property type="entry name" value="COX2"/>
    <property type="match status" value="1"/>
</dbReference>
<dbReference type="OrthoDB" id="9759695at2"/>
<sequence>MLAQMTGLMLAAAVVPVMGGAAAPRVIPMRARRFVFIPDKLTLKPGETVVLAITAEDVIMGFSAPDFAVRADLPPGKAVEVRLTAPKKRGTYTFLCDIFCGSGHESMSGTIGVA</sequence>
<proteinExistence type="predicted"/>
<dbReference type="STRING" id="82633.GCA_000974605_01588"/>
<gene>
    <name evidence="5" type="ORF">CYJ10_04155</name>
</gene>
<dbReference type="Gene3D" id="2.60.40.420">
    <property type="entry name" value="Cupredoxins - blue copper proteins"/>
    <property type="match status" value="1"/>
</dbReference>
<evidence type="ECO:0000256" key="1">
    <source>
        <dbReference type="ARBA" id="ARBA00004418"/>
    </source>
</evidence>
<organism evidence="5 6">
    <name type="scientific">Cupriavidus pauculus</name>
    <dbReference type="NCBI Taxonomy" id="82633"/>
    <lineage>
        <taxon>Bacteria</taxon>
        <taxon>Pseudomonadati</taxon>
        <taxon>Pseudomonadota</taxon>
        <taxon>Betaproteobacteria</taxon>
        <taxon>Burkholderiales</taxon>
        <taxon>Burkholderiaceae</taxon>
        <taxon>Cupriavidus</taxon>
    </lineage>
</organism>
<evidence type="ECO:0000259" key="4">
    <source>
        <dbReference type="PROSITE" id="PS50857"/>
    </source>
</evidence>
<dbReference type="PANTHER" id="PTHR42838">
    <property type="entry name" value="CYTOCHROME C OXIDASE SUBUNIT II"/>
    <property type="match status" value="1"/>
</dbReference>
<dbReference type="PROSITE" id="PS50857">
    <property type="entry name" value="COX2_CUA"/>
    <property type="match status" value="1"/>
</dbReference>
<dbReference type="EMBL" id="PJRP01000001">
    <property type="protein sequence ID" value="PLQ02652.1"/>
    <property type="molecule type" value="Genomic_DNA"/>
</dbReference>
<dbReference type="PANTHER" id="PTHR42838:SF2">
    <property type="entry name" value="NITROUS-OXIDE REDUCTASE"/>
    <property type="match status" value="1"/>
</dbReference>
<comment type="caution">
    <text evidence="5">The sequence shown here is derived from an EMBL/GenBank/DDBJ whole genome shotgun (WGS) entry which is preliminary data.</text>
</comment>
<protein>
    <recommendedName>
        <fullName evidence="4">Cytochrome oxidase subunit II copper A binding domain-containing protein</fullName>
    </recommendedName>
</protein>
<keyword evidence="3" id="KW-0186">Copper</keyword>
<dbReference type="GO" id="GO:0005507">
    <property type="term" value="F:copper ion binding"/>
    <property type="evidence" value="ECO:0007669"/>
    <property type="project" value="InterPro"/>
</dbReference>
<dbReference type="SUPFAM" id="SSF49503">
    <property type="entry name" value="Cupredoxins"/>
    <property type="match status" value="1"/>
</dbReference>
<reference evidence="5 6" key="1">
    <citation type="submission" date="2017-12" db="EMBL/GenBank/DDBJ databases">
        <title>Genome sequence of the active heterotrophic nitrifier-denitrifier, Cupriavidus pauculus UM1.</title>
        <authorList>
            <person name="Putonti C."/>
            <person name="Castignetti D."/>
        </authorList>
    </citation>
    <scope>NUCLEOTIDE SEQUENCE [LARGE SCALE GENOMIC DNA]</scope>
    <source>
        <strain evidence="5 6">UM1</strain>
    </source>
</reference>
<dbReference type="InterPro" id="IPR002429">
    <property type="entry name" value="CcO_II-like_C"/>
</dbReference>
<evidence type="ECO:0000256" key="3">
    <source>
        <dbReference type="ARBA" id="ARBA00023008"/>
    </source>
</evidence>
<evidence type="ECO:0000313" key="6">
    <source>
        <dbReference type="Proteomes" id="UP000234341"/>
    </source>
</evidence>
<keyword evidence="2" id="KW-0479">Metal-binding</keyword>
<evidence type="ECO:0000256" key="2">
    <source>
        <dbReference type="ARBA" id="ARBA00022723"/>
    </source>
</evidence>
<dbReference type="AlphaFoldDB" id="A0A2N5CKA4"/>
<evidence type="ECO:0000313" key="5">
    <source>
        <dbReference type="EMBL" id="PLQ02652.1"/>
    </source>
</evidence>
<feature type="domain" description="Cytochrome oxidase subunit II copper A binding" evidence="4">
    <location>
        <begin position="19"/>
        <end position="114"/>
    </location>
</feature>
<name>A0A2N5CKA4_9BURK</name>
<comment type="subcellular location">
    <subcellularLocation>
        <location evidence="1">Periplasm</location>
    </subcellularLocation>
</comment>
<dbReference type="GO" id="GO:0004129">
    <property type="term" value="F:cytochrome-c oxidase activity"/>
    <property type="evidence" value="ECO:0007669"/>
    <property type="project" value="InterPro"/>
</dbReference>